<sequence>MRPLEIVTHETLSHIRYLALDELVFLKFDANTQELQVDITTMRTTASVQVSQKVSVSELIHSARTTDEGYVFPVLRTESSNVYISFDDLKGYLIACEFCGIAPDSKVRESARAAEAELR</sequence>
<evidence type="ECO:0000313" key="1">
    <source>
        <dbReference type="EMBL" id="RGP89896.1"/>
    </source>
</evidence>
<organism evidence="1 2">
    <name type="scientific">Vibrio cholerae</name>
    <dbReference type="NCBI Taxonomy" id="666"/>
    <lineage>
        <taxon>Bacteria</taxon>
        <taxon>Pseudomonadati</taxon>
        <taxon>Pseudomonadota</taxon>
        <taxon>Gammaproteobacteria</taxon>
        <taxon>Vibrionales</taxon>
        <taxon>Vibrionaceae</taxon>
        <taxon>Vibrio</taxon>
    </lineage>
</organism>
<comment type="caution">
    <text evidence="1">The sequence shown here is derived from an EMBL/GenBank/DDBJ whole genome shotgun (WGS) entry which is preliminary data.</text>
</comment>
<dbReference type="EMBL" id="MCBA01000067">
    <property type="protein sequence ID" value="RGP89896.1"/>
    <property type="molecule type" value="Genomic_DNA"/>
</dbReference>
<dbReference type="AlphaFoldDB" id="A0A395U175"/>
<accession>A0A395U175</accession>
<protein>
    <submittedName>
        <fullName evidence="1">Uncharacterized protein</fullName>
    </submittedName>
</protein>
<proteinExistence type="predicted"/>
<reference evidence="1 2" key="1">
    <citation type="journal article" date="2017" name="Emerg. Infect. Dis.">
        <title>Carbapenemase VCC-1-Producing Vibrio cholerae in Coastal Waters of Germany.</title>
        <authorList>
            <person name="Hammerl J.A."/>
            <person name="Jackel C."/>
            <person name="Bortolaia V."/>
            <person name="Schwartz K."/>
            <person name="Bier N."/>
            <person name="Hendriksen R.S."/>
            <person name="Guerra B."/>
            <person name="Strauch E."/>
        </authorList>
    </citation>
    <scope>NUCLEOTIDE SEQUENCE [LARGE SCALE GENOMIC DNA]</scope>
    <source>
        <strain evidence="1 2">VN-2825</strain>
    </source>
</reference>
<evidence type="ECO:0000313" key="2">
    <source>
        <dbReference type="Proteomes" id="UP000266701"/>
    </source>
</evidence>
<dbReference type="Proteomes" id="UP000266701">
    <property type="component" value="Unassembled WGS sequence"/>
</dbReference>
<gene>
    <name evidence="1" type="ORF">BC353_10065</name>
</gene>
<name>A0A395U175_VIBCL</name>